<comment type="caution">
    <text evidence="4">The sequence shown here is derived from an EMBL/GenBank/DDBJ whole genome shotgun (WGS) entry which is preliminary data.</text>
</comment>
<accession>A0A7W6H813</accession>
<dbReference type="PANTHER" id="PTHR38340:SF1">
    <property type="entry name" value="S-LAYER PROTEIN"/>
    <property type="match status" value="1"/>
</dbReference>
<gene>
    <name evidence="4" type="ORF">GGR04_004188</name>
</gene>
<dbReference type="Gene3D" id="2.150.10.10">
    <property type="entry name" value="Serralysin-like metalloprotease, C-terminal"/>
    <property type="match status" value="4"/>
</dbReference>
<dbReference type="GO" id="GO:0005509">
    <property type="term" value="F:calcium ion binding"/>
    <property type="evidence" value="ECO:0007669"/>
    <property type="project" value="InterPro"/>
</dbReference>
<dbReference type="Pfam" id="PF06594">
    <property type="entry name" value="HCBP_related"/>
    <property type="match status" value="2"/>
</dbReference>
<dbReference type="InterPro" id="IPR050557">
    <property type="entry name" value="RTX_toxin/Mannuronan_C5-epim"/>
</dbReference>
<keyword evidence="2" id="KW-0964">Secreted</keyword>
<evidence type="ECO:0000313" key="5">
    <source>
        <dbReference type="Proteomes" id="UP000542776"/>
    </source>
</evidence>
<sequence>MGTSNGRGVEQVVFADGTVWSQADLRGKVLTAASTSGNDTISGFLNADTIRGGGGNDMISGGDGTDTYLYARGDGHDTIIEAMSYDSTVDKLVLEGINPDAISLTRSGEAVTLVIAESAPGAGNGGSVTLKDGVGTSNGRGVEQVVFADGTVWSQADLRMKIANVPVDQTLRGTAGSDTLSGTLGNDVFETGTGNDTLQGGTGSDTYVYSRGDGSDYIDDASGSTTEVDTLRFKNLNASDISLARTGVHLYVTVIATGEVITLDDQFYSATANWGIDRFEFADGSSWNRTEIQAAVGRQPALAGTDGDDTLTGTSGADVINGLAGNDALKGLGGVDTIDGGAGTDTADYSDKTTAVVATLNGATNANVTVGGAAEDTIRNIENLTGGSAADTLAGDGLANVLTGNAGNDSLSGGSGNDTLLGGAGADRLDGGAGTDVVSYAGSSAGITVRLWDTGAGGHAQGDTYIDVEGAIGSSYDDLISGQDHIGEAIRGGAGNDQLYGFGGNDTLEGEAGDDFLQGGFGDDSLLGGDGDDALNAYDGNDVQTGGAGNDTFAFDPDFGKDVVTDFVAGAGSVDVIQFDSSILATYAAVAAAATQVGSDTLITVDAANTLTLKNVALASLHADDFRFV</sequence>
<evidence type="ECO:0000256" key="1">
    <source>
        <dbReference type="ARBA" id="ARBA00004613"/>
    </source>
</evidence>
<evidence type="ECO:0000313" key="4">
    <source>
        <dbReference type="EMBL" id="MBB4000311.1"/>
    </source>
</evidence>
<feature type="domain" description="Haemolysin-type calcium binding-related" evidence="3">
    <location>
        <begin position="249"/>
        <end position="290"/>
    </location>
</feature>
<organism evidence="4 5">
    <name type="scientific">Aureimonas pseudogalii</name>
    <dbReference type="NCBI Taxonomy" id="1744844"/>
    <lineage>
        <taxon>Bacteria</taxon>
        <taxon>Pseudomonadati</taxon>
        <taxon>Pseudomonadota</taxon>
        <taxon>Alphaproteobacteria</taxon>
        <taxon>Hyphomicrobiales</taxon>
        <taxon>Aurantimonadaceae</taxon>
        <taxon>Aureimonas</taxon>
    </lineage>
</organism>
<dbReference type="EMBL" id="JACIEK010000018">
    <property type="protein sequence ID" value="MBB4000311.1"/>
    <property type="molecule type" value="Genomic_DNA"/>
</dbReference>
<dbReference type="SUPFAM" id="SSF51120">
    <property type="entry name" value="beta-Roll"/>
    <property type="match status" value="4"/>
</dbReference>
<dbReference type="GO" id="GO:0005576">
    <property type="term" value="C:extracellular region"/>
    <property type="evidence" value="ECO:0007669"/>
    <property type="project" value="UniProtKB-SubCell"/>
</dbReference>
<dbReference type="Proteomes" id="UP000542776">
    <property type="component" value="Unassembled WGS sequence"/>
</dbReference>
<dbReference type="InterPro" id="IPR018511">
    <property type="entry name" value="Hemolysin-typ_Ca-bd_CS"/>
</dbReference>
<dbReference type="PROSITE" id="PS00330">
    <property type="entry name" value="HEMOLYSIN_CALCIUM"/>
    <property type="match status" value="6"/>
</dbReference>
<dbReference type="InterPro" id="IPR001343">
    <property type="entry name" value="Hemolysn_Ca-bd"/>
</dbReference>
<reference evidence="4 5" key="1">
    <citation type="submission" date="2020-08" db="EMBL/GenBank/DDBJ databases">
        <title>Genomic Encyclopedia of Type Strains, Phase IV (KMG-IV): sequencing the most valuable type-strain genomes for metagenomic binning, comparative biology and taxonomic classification.</title>
        <authorList>
            <person name="Goeker M."/>
        </authorList>
    </citation>
    <scope>NUCLEOTIDE SEQUENCE [LARGE SCALE GENOMIC DNA]</scope>
    <source>
        <strain evidence="4 5">DSM 102238</strain>
    </source>
</reference>
<comment type="subcellular location">
    <subcellularLocation>
        <location evidence="1">Secreted</location>
    </subcellularLocation>
</comment>
<dbReference type="PRINTS" id="PR00313">
    <property type="entry name" value="CABNDNGRPT"/>
</dbReference>
<protein>
    <submittedName>
        <fullName evidence="4">Ca2+-binding RTX toxin-like protein</fullName>
    </submittedName>
</protein>
<dbReference type="PANTHER" id="PTHR38340">
    <property type="entry name" value="S-LAYER PROTEIN"/>
    <property type="match status" value="1"/>
</dbReference>
<feature type="domain" description="Haemolysin-type calcium binding-related" evidence="3">
    <location>
        <begin position="123"/>
        <end position="157"/>
    </location>
</feature>
<keyword evidence="5" id="KW-1185">Reference proteome</keyword>
<evidence type="ECO:0000256" key="2">
    <source>
        <dbReference type="ARBA" id="ARBA00022525"/>
    </source>
</evidence>
<dbReference type="InterPro" id="IPR011049">
    <property type="entry name" value="Serralysin-like_metalloprot_C"/>
</dbReference>
<dbReference type="Pfam" id="PF00353">
    <property type="entry name" value="HemolysinCabind"/>
    <property type="match status" value="6"/>
</dbReference>
<proteinExistence type="predicted"/>
<name>A0A7W6H813_9HYPH</name>
<dbReference type="InterPro" id="IPR010566">
    <property type="entry name" value="Haemolys_ca-bd"/>
</dbReference>
<evidence type="ECO:0000259" key="3">
    <source>
        <dbReference type="Pfam" id="PF06594"/>
    </source>
</evidence>
<dbReference type="AlphaFoldDB" id="A0A7W6H813"/>